<evidence type="ECO:0000313" key="3">
    <source>
        <dbReference type="Proteomes" id="UP000233551"/>
    </source>
</evidence>
<feature type="region of interest" description="Disordered" evidence="1">
    <location>
        <begin position="170"/>
        <end position="205"/>
    </location>
</feature>
<comment type="caution">
    <text evidence="2">The sequence shown here is derived from an EMBL/GenBank/DDBJ whole genome shotgun (WGS) entry which is preliminary data.</text>
</comment>
<proteinExistence type="predicted"/>
<dbReference type="Proteomes" id="UP000233551">
    <property type="component" value="Unassembled WGS sequence"/>
</dbReference>
<keyword evidence="3" id="KW-1185">Reference proteome</keyword>
<dbReference type="AlphaFoldDB" id="A0A2I0L3B3"/>
<name>A0A2I0L3B3_PUNGR</name>
<reference evidence="2 3" key="1">
    <citation type="submission" date="2017-11" db="EMBL/GenBank/DDBJ databases">
        <title>De-novo sequencing of pomegranate (Punica granatum L.) genome.</title>
        <authorList>
            <person name="Akparov Z."/>
            <person name="Amiraslanov A."/>
            <person name="Hajiyeva S."/>
            <person name="Abbasov M."/>
            <person name="Kaur K."/>
            <person name="Hamwieh A."/>
            <person name="Solovyev V."/>
            <person name="Salamov A."/>
            <person name="Braich B."/>
            <person name="Kosarev P."/>
            <person name="Mahmoud A."/>
            <person name="Hajiyev E."/>
            <person name="Babayeva S."/>
            <person name="Izzatullayeva V."/>
            <person name="Mammadov A."/>
            <person name="Mammadov A."/>
            <person name="Sharifova S."/>
            <person name="Ojaghi J."/>
            <person name="Eynullazada K."/>
            <person name="Bayramov B."/>
            <person name="Abdulazimova A."/>
            <person name="Shahmuradov I."/>
        </authorList>
    </citation>
    <scope>NUCLEOTIDE SEQUENCE [LARGE SCALE GENOMIC DNA]</scope>
    <source>
        <strain evidence="3">cv. AG2017</strain>
        <tissue evidence="2">Leaf</tissue>
    </source>
</reference>
<sequence>MPFPSRCSSPSCLSSTEPLLPLLYYCCYPATTVAAASTNFLRPLSCCQSFPVAIGADRWLYLLVCGSLVLAIAVPFMSCACLVLPLAAVESLDSLIEAFSDIEWFFPTLAWESFITVVESEPIGYNEYKGPSPNPSATRCEGPGLMHTNPERIENRNRSGLRIHTRQLKPITPHGPLHKRGQSGWTKLITPHGSSKREDKVDGPSPLKLLGSFTSDDKVNWAKPIKPHGPFASEDKVNRAKPISPVGLISCGFIAQFHFDSFRFRN</sequence>
<evidence type="ECO:0000313" key="2">
    <source>
        <dbReference type="EMBL" id="PKI75174.1"/>
    </source>
</evidence>
<evidence type="ECO:0000256" key="1">
    <source>
        <dbReference type="SAM" id="MobiDB-lite"/>
    </source>
</evidence>
<accession>A0A2I0L3B3</accession>
<gene>
    <name evidence="2" type="ORF">CRG98_004435</name>
</gene>
<organism evidence="2 3">
    <name type="scientific">Punica granatum</name>
    <name type="common">Pomegranate</name>
    <dbReference type="NCBI Taxonomy" id="22663"/>
    <lineage>
        <taxon>Eukaryota</taxon>
        <taxon>Viridiplantae</taxon>
        <taxon>Streptophyta</taxon>
        <taxon>Embryophyta</taxon>
        <taxon>Tracheophyta</taxon>
        <taxon>Spermatophyta</taxon>
        <taxon>Magnoliopsida</taxon>
        <taxon>eudicotyledons</taxon>
        <taxon>Gunneridae</taxon>
        <taxon>Pentapetalae</taxon>
        <taxon>rosids</taxon>
        <taxon>malvids</taxon>
        <taxon>Myrtales</taxon>
        <taxon>Lythraceae</taxon>
        <taxon>Punica</taxon>
    </lineage>
</organism>
<dbReference type="EMBL" id="PGOL01000184">
    <property type="protein sequence ID" value="PKI75174.1"/>
    <property type="molecule type" value="Genomic_DNA"/>
</dbReference>
<protein>
    <submittedName>
        <fullName evidence="2">Uncharacterized protein</fullName>
    </submittedName>
</protein>